<evidence type="ECO:0000313" key="4">
    <source>
        <dbReference type="Proteomes" id="UP000679779"/>
    </source>
</evidence>
<evidence type="ECO:0000256" key="1">
    <source>
        <dbReference type="SAM" id="MobiDB-lite"/>
    </source>
</evidence>
<feature type="compositionally biased region" description="Low complexity" evidence="1">
    <location>
        <begin position="591"/>
        <end position="616"/>
    </location>
</feature>
<proteinExistence type="predicted"/>
<accession>A0A920CEE8</accession>
<keyword evidence="4" id="KW-1185">Reference proteome</keyword>
<evidence type="ECO:0000313" key="3">
    <source>
        <dbReference type="EMBL" id="GIO34768.1"/>
    </source>
</evidence>
<feature type="domain" description="LysM" evidence="2">
    <location>
        <begin position="2"/>
        <end position="47"/>
    </location>
</feature>
<dbReference type="InterPro" id="IPR018392">
    <property type="entry name" value="LysM"/>
</dbReference>
<dbReference type="SMART" id="SM00257">
    <property type="entry name" value="LysM"/>
    <property type="match status" value="2"/>
</dbReference>
<sequence>MKIHIVKSGDTLYELSKKYDIPLQKIIDANPQISDPNELQVGQKVKIPAEPVQVPSPDHIIHKHVVKQGDTLWKLSKAWGVSLKEMIDANPQLKNPNALLVGEVVNIPKTKGNPGPADDPNPSANVNENANVQHEKLQPGGKAYTGPKEEMTAPKAEVTAPKAEMTAPSQVQPQQLPELPNVPLPNLMPEMTLPNLPNVPNMMPNVSNVMPEMKAPNVMPNVMAENIHPNVMPNVMAENIHPNVMPNVMAENIHPNVMPNVMAENIHPNVMPNVMAENIHPNVMPNVMAENIHPNVMPNVMAENIHPNVMPNVMAENIHPNVMPNVMAENIHPNVMPNVMAENIHPNVMPNVTPNVMPLSENKPSGVKPVAEEPCGCGGAHHPFTQFPTAVHEVGSFYHTPCDEEVQAVHTYGNKPYPGKSSHYPGIVAGAEDYEMPNQHWVSPSWENQASPVAYEPNMQFPVSHQPNQPFHPGQVSPIYYEPVHAPNPCGCSGTAPVFHAPEPAFVQPAVYDPYCYPHFVLPPWCYPHPAPVPLVGSYGVEPNAPLGTHAHGPNMPYHDPNMPFPGWSGMEYPVWDRAQAQAQVQAYTFPPQQAEPESESEPSAAVNAVQAAAQAPIETFEDVEATGKTEADPGKTAKTLNSTKRSATSSRDKSVTNKAKKQNSSKRKNPWIKG</sequence>
<dbReference type="Gene3D" id="3.10.350.10">
    <property type="entry name" value="LysM domain"/>
    <property type="match status" value="2"/>
</dbReference>
<feature type="compositionally biased region" description="Basic and acidic residues" evidence="1">
    <location>
        <begin position="626"/>
        <end position="636"/>
    </location>
</feature>
<feature type="compositionally biased region" description="Polar residues" evidence="1">
    <location>
        <begin position="639"/>
        <end position="650"/>
    </location>
</feature>
<dbReference type="Pfam" id="PF01476">
    <property type="entry name" value="LysM"/>
    <property type="match status" value="2"/>
</dbReference>
<protein>
    <recommendedName>
        <fullName evidence="2">LysM domain-containing protein</fullName>
    </recommendedName>
</protein>
<dbReference type="AlphaFoldDB" id="A0A920CEE8"/>
<dbReference type="PANTHER" id="PTHR33734">
    <property type="entry name" value="LYSM DOMAIN-CONTAINING GPI-ANCHORED PROTEIN 2"/>
    <property type="match status" value="1"/>
</dbReference>
<evidence type="ECO:0000259" key="2">
    <source>
        <dbReference type="PROSITE" id="PS51782"/>
    </source>
</evidence>
<dbReference type="PROSITE" id="PS51782">
    <property type="entry name" value="LYSM"/>
    <property type="match status" value="2"/>
</dbReference>
<dbReference type="PANTHER" id="PTHR33734:SF22">
    <property type="entry name" value="MEMBRANE-BOUND LYTIC MUREIN TRANSGLYCOSYLASE D"/>
    <property type="match status" value="1"/>
</dbReference>
<dbReference type="SUPFAM" id="SSF54106">
    <property type="entry name" value="LysM domain"/>
    <property type="match status" value="2"/>
</dbReference>
<feature type="region of interest" description="Disordered" evidence="1">
    <location>
        <begin position="132"/>
        <end position="176"/>
    </location>
</feature>
<feature type="region of interest" description="Disordered" evidence="1">
    <location>
        <begin position="590"/>
        <end position="675"/>
    </location>
</feature>
<feature type="compositionally biased region" description="Basic residues" evidence="1">
    <location>
        <begin position="659"/>
        <end position="675"/>
    </location>
</feature>
<reference evidence="3" key="1">
    <citation type="submission" date="2021-03" db="EMBL/GenBank/DDBJ databases">
        <title>Antimicrobial resistance genes in bacteria isolated from Japanese honey, and their potential for conferring macrolide and lincosamide resistance in the American foulbrood pathogen Paenibacillus larvae.</title>
        <authorList>
            <person name="Okamoto M."/>
            <person name="Kumagai M."/>
            <person name="Kanamori H."/>
            <person name="Takamatsu D."/>
        </authorList>
    </citation>
    <scope>NUCLEOTIDE SEQUENCE</scope>
    <source>
        <strain evidence="3">J2TS6</strain>
    </source>
</reference>
<organism evidence="3 4">
    <name type="scientific">Paenibacillus albilobatus</name>
    <dbReference type="NCBI Taxonomy" id="2716884"/>
    <lineage>
        <taxon>Bacteria</taxon>
        <taxon>Bacillati</taxon>
        <taxon>Bacillota</taxon>
        <taxon>Bacilli</taxon>
        <taxon>Bacillales</taxon>
        <taxon>Paenibacillaceae</taxon>
        <taxon>Paenibacillus</taxon>
    </lineage>
</organism>
<dbReference type="EMBL" id="BORQ01000012">
    <property type="protein sequence ID" value="GIO34768.1"/>
    <property type="molecule type" value="Genomic_DNA"/>
</dbReference>
<gene>
    <name evidence="3" type="ORF">J2TS6_59090</name>
</gene>
<feature type="domain" description="LysM" evidence="2">
    <location>
        <begin position="62"/>
        <end position="107"/>
    </location>
</feature>
<dbReference type="InterPro" id="IPR036779">
    <property type="entry name" value="LysM_dom_sf"/>
</dbReference>
<dbReference type="CDD" id="cd00118">
    <property type="entry name" value="LysM"/>
    <property type="match status" value="2"/>
</dbReference>
<dbReference type="Proteomes" id="UP000679779">
    <property type="component" value="Unassembled WGS sequence"/>
</dbReference>
<comment type="caution">
    <text evidence="3">The sequence shown here is derived from an EMBL/GenBank/DDBJ whole genome shotgun (WGS) entry which is preliminary data.</text>
</comment>
<name>A0A920CEE8_9BACL</name>
<dbReference type="RefSeq" id="WP_212958882.1">
    <property type="nucleotide sequence ID" value="NZ_BORQ01000012.1"/>
</dbReference>